<dbReference type="EMBL" id="JAHLTI010000026">
    <property type="protein sequence ID" value="MBU5926712.1"/>
    <property type="molecule type" value="Genomic_DNA"/>
</dbReference>
<comment type="caution">
    <text evidence="2">The sequence shown here is derived from an EMBL/GenBank/DDBJ whole genome shotgun (WGS) entry which is preliminary data.</text>
</comment>
<sequence>MIYSTGTIAISGNNITGTGTNFTAAGSLIRNGCTVIAMTSPVQVFQITAIVSATSLTVTPSANPAVPSGTKYAILLSDSLSVDGLAQDIAETFTMYQRYMSGFADVMNGTSDVTITINGVAVTVPGQKSLAKKGANSDITSLSGLTTALSISQGGTGAKAAADARTNLGLGTAATANTATGIMDQTAGSLVRNRDFGIGGNSGAGEGIPIGSFGNNANYMALNGWYGGAGVNAANHFDGFSPLLTMCRFAGGYIGQIQITNNGKMGIRGGTGATTSNQGTWTPWYEVYSTGNTTKASDGTLKAASPVARIVQSKETNQRTDLYEDGFSWCGCGTANEEAEGIQLSRLDVGVYLLTGSAGLASSGWQLLPPMDPGGMGELGIVEAEQTESGGLTVRLFKRKYMLNDEGEIVKTKGAPMDVPSNSWIDVRLDMPENSVWNQRQKAAMESAENESGS</sequence>
<dbReference type="InterPro" id="IPR058008">
    <property type="entry name" value="Gp26_C"/>
</dbReference>
<keyword evidence="3" id="KW-1185">Reference proteome</keyword>
<protein>
    <submittedName>
        <fullName evidence="2">Phage tail protein</fullName>
    </submittedName>
</protein>
<feature type="domain" description="Phage tail protein C-terminal" evidence="1">
    <location>
        <begin position="292"/>
        <end position="433"/>
    </location>
</feature>
<evidence type="ECO:0000313" key="2">
    <source>
        <dbReference type="EMBL" id="MBU5926712.1"/>
    </source>
</evidence>
<dbReference type="Pfam" id="PF25670">
    <property type="entry name" value="Phage_tail_C_2"/>
    <property type="match status" value="1"/>
</dbReference>
<dbReference type="RefSeq" id="WP_216689904.1">
    <property type="nucleotide sequence ID" value="NZ_JAHLTI010000026.1"/>
</dbReference>
<organism evidence="2 3">
    <name type="scientific">Enterobacter sichuanensis</name>
    <dbReference type="NCBI Taxonomy" id="2071710"/>
    <lineage>
        <taxon>Bacteria</taxon>
        <taxon>Pseudomonadati</taxon>
        <taxon>Pseudomonadota</taxon>
        <taxon>Gammaproteobacteria</taxon>
        <taxon>Enterobacterales</taxon>
        <taxon>Enterobacteriaceae</taxon>
        <taxon>Enterobacter</taxon>
        <taxon>Enterobacter cloacae complex</taxon>
    </lineage>
</organism>
<evidence type="ECO:0000259" key="1">
    <source>
        <dbReference type="Pfam" id="PF25670"/>
    </source>
</evidence>
<proteinExistence type="predicted"/>
<dbReference type="Proteomes" id="UP000787201">
    <property type="component" value="Unassembled WGS sequence"/>
</dbReference>
<reference evidence="2 3" key="1">
    <citation type="submission" date="2021-06" db="EMBL/GenBank/DDBJ databases">
        <authorList>
            <person name="Stanton E."/>
        </authorList>
    </citation>
    <scope>NUCLEOTIDE SEQUENCE [LARGE SCALE GENOMIC DNA]</scope>
    <source>
        <strain evidence="2 3">2021EL-00146</strain>
    </source>
</reference>
<evidence type="ECO:0000313" key="3">
    <source>
        <dbReference type="Proteomes" id="UP000787201"/>
    </source>
</evidence>
<name>A0ABS6GIN8_9ENTR</name>
<accession>A0ABS6GIN8</accession>
<gene>
    <name evidence="2" type="ORF">KQV47_21335</name>
</gene>